<dbReference type="GO" id="GO:0016242">
    <property type="term" value="P:negative regulation of macroautophagy"/>
    <property type="evidence" value="ECO:0007669"/>
    <property type="project" value="TreeGrafter"/>
</dbReference>
<dbReference type="GO" id="GO:0005634">
    <property type="term" value="C:nucleus"/>
    <property type="evidence" value="ECO:0007669"/>
    <property type="project" value="TreeGrafter"/>
</dbReference>
<keyword evidence="1" id="KW-0418">Kinase</keyword>
<dbReference type="GO" id="GO:0031929">
    <property type="term" value="P:TOR signaling"/>
    <property type="evidence" value="ECO:0007669"/>
    <property type="project" value="TreeGrafter"/>
</dbReference>
<dbReference type="GO" id="GO:0031932">
    <property type="term" value="C:TORC2 complex"/>
    <property type="evidence" value="ECO:0007669"/>
    <property type="project" value="TreeGrafter"/>
</dbReference>
<dbReference type="GO" id="GO:0004674">
    <property type="term" value="F:protein serine/threonine kinase activity"/>
    <property type="evidence" value="ECO:0007669"/>
    <property type="project" value="TreeGrafter"/>
</dbReference>
<dbReference type="EMBL" id="LSSM01003160">
    <property type="protein sequence ID" value="OMJ18873.1"/>
    <property type="molecule type" value="Genomic_DNA"/>
</dbReference>
<dbReference type="PANTHER" id="PTHR11139:SF9">
    <property type="entry name" value="SERINE_THREONINE-PROTEIN KINASE MTOR"/>
    <property type="match status" value="1"/>
</dbReference>
<dbReference type="PANTHER" id="PTHR11139">
    <property type="entry name" value="ATAXIA TELANGIECTASIA MUTATED ATM -RELATED"/>
    <property type="match status" value="1"/>
</dbReference>
<comment type="caution">
    <text evidence="1">The sequence shown here is derived from an EMBL/GenBank/DDBJ whole genome shotgun (WGS) entry which is preliminary data.</text>
</comment>
<keyword evidence="2" id="KW-1185">Reference proteome</keyword>
<dbReference type="InterPro" id="IPR016024">
    <property type="entry name" value="ARM-type_fold"/>
</dbReference>
<organism evidence="1 2">
    <name type="scientific">Smittium culicis</name>
    <dbReference type="NCBI Taxonomy" id="133412"/>
    <lineage>
        <taxon>Eukaryota</taxon>
        <taxon>Fungi</taxon>
        <taxon>Fungi incertae sedis</taxon>
        <taxon>Zoopagomycota</taxon>
        <taxon>Kickxellomycotina</taxon>
        <taxon>Harpellomycetes</taxon>
        <taxon>Harpellales</taxon>
        <taxon>Legeriomycetaceae</taxon>
        <taxon>Smittium</taxon>
    </lineage>
</organism>
<dbReference type="OrthoDB" id="381190at2759"/>
<evidence type="ECO:0000313" key="2">
    <source>
        <dbReference type="Proteomes" id="UP000187429"/>
    </source>
</evidence>
<proteinExistence type="predicted"/>
<dbReference type="InterPro" id="IPR050517">
    <property type="entry name" value="DDR_Repair_Kinase"/>
</dbReference>
<dbReference type="GO" id="GO:0031931">
    <property type="term" value="C:TORC1 complex"/>
    <property type="evidence" value="ECO:0007669"/>
    <property type="project" value="TreeGrafter"/>
</dbReference>
<name>A0A1R1XW34_9FUNG</name>
<keyword evidence="1" id="KW-0808">Transferase</keyword>
<evidence type="ECO:0000313" key="1">
    <source>
        <dbReference type="EMBL" id="OMJ18873.1"/>
    </source>
</evidence>
<dbReference type="AlphaFoldDB" id="A0A1R1XW34"/>
<sequence length="321" mass="37319">MLCYIRDPFVPFLNRVDQAIKDTGSEDDYNNFADTFNCYFQDKNAIFLYSPEFYELDKINKEKIEANKYYGDIFLPIKPNKLISAWSLPEIQTKDGWDEWLYNIRQENLKESPSRALRACATISSRYPHICDELIYPAFSSCYSILSEKEKRSLIVNIINVIDSDNLPIKIISLITNLSEYLENDQLNIQIKKRKLSDLCKKSNSLARSLRYKELEYLSKKINGKLEKSIVYELLQLNYKLEQKDEAKGIISILNKIEPTLHKDTDSLARLSSWDENIFEIGEAALVQSSEYHSTLQENFSSDMIDINIVNGVKKILDEEL</sequence>
<protein>
    <submittedName>
        <fullName evidence="1">Serine/threonine-protein kinase TOR</fullName>
    </submittedName>
</protein>
<gene>
    <name evidence="1" type="ORF">AYI69_g6847</name>
</gene>
<dbReference type="SUPFAM" id="SSF48371">
    <property type="entry name" value="ARM repeat"/>
    <property type="match status" value="1"/>
</dbReference>
<reference evidence="2" key="1">
    <citation type="submission" date="2017-01" db="EMBL/GenBank/DDBJ databases">
        <authorList>
            <person name="Wang Y."/>
            <person name="White M."/>
            <person name="Kvist S."/>
            <person name="Moncalvo J.-M."/>
        </authorList>
    </citation>
    <scope>NUCLEOTIDE SEQUENCE [LARGE SCALE GENOMIC DNA]</scope>
    <source>
        <strain evidence="2">ID-206-W2</strain>
    </source>
</reference>
<dbReference type="GO" id="GO:0005737">
    <property type="term" value="C:cytoplasm"/>
    <property type="evidence" value="ECO:0007669"/>
    <property type="project" value="TreeGrafter"/>
</dbReference>
<dbReference type="Proteomes" id="UP000187429">
    <property type="component" value="Unassembled WGS sequence"/>
</dbReference>
<accession>A0A1R1XW34</accession>